<feature type="region of interest" description="Disordered" evidence="1">
    <location>
        <begin position="1"/>
        <end position="94"/>
    </location>
</feature>
<dbReference type="PANTHER" id="PTHR23197">
    <property type="entry name" value="TARSH-RELATED FIBRONECTIN DOMAIN-CONTAINING"/>
    <property type="match status" value="1"/>
</dbReference>
<gene>
    <name evidence="2" type="ORF">AMECASPLE_009927</name>
</gene>
<accession>A0ABV0YZT0</accession>
<organism evidence="2 3">
    <name type="scientific">Ameca splendens</name>
    <dbReference type="NCBI Taxonomy" id="208324"/>
    <lineage>
        <taxon>Eukaryota</taxon>
        <taxon>Metazoa</taxon>
        <taxon>Chordata</taxon>
        <taxon>Craniata</taxon>
        <taxon>Vertebrata</taxon>
        <taxon>Euteleostomi</taxon>
        <taxon>Actinopterygii</taxon>
        <taxon>Neopterygii</taxon>
        <taxon>Teleostei</taxon>
        <taxon>Neoteleostei</taxon>
        <taxon>Acanthomorphata</taxon>
        <taxon>Ovalentaria</taxon>
        <taxon>Atherinomorphae</taxon>
        <taxon>Cyprinodontiformes</taxon>
        <taxon>Goodeidae</taxon>
        <taxon>Ameca</taxon>
    </lineage>
</organism>
<protein>
    <recommendedName>
        <fullName evidence="4">Fibronectin type-III domain-containing protein</fullName>
    </recommendedName>
</protein>
<sequence>MPKPVLTSASDTDSGATVKKTELIGGNTHSTASLPSSRDSFRSQGGRPRYPILRGKPMNGGRFSPGNGNGKNGKPNLTATNEKDTPSSHGSSKAVRHKFITGPDGTRWVVDLEKGVLMNQDGQVLQDSQGKPKRVVLGEDGRTIFDHMGSPLISQEGIALFGHGRDSQPVVNPKDKVLMVGGKPVLGLDVPLPRTSTTTPTMIPTTTLEPTTTDWTTEDFSTALPYPTCPPGTFSKTDEFGYPVLDPEGILDCYPEEESSGMEMDPMLTVAMVPDALSLEKDELLVQATLPPTTTTIATTTTTTTAIPTIEARLSNRGPLSEFDLSGKKRFTEESSGMEMDPMLTVAMVPDALSLEKDELLVQATLPPTTTTIATTTTTTTAIPTIEARLSNRGPLSEFDLSGKKRFTASYVNYVQKDPGAPCSLTEALEYLQVDVLENLMEKDSMAVNQNQPPRHKPQNFTVVAMEGCHSFIILDWARPLKDDMVSGYMVHSASYDDILKNRWSSRVSNGTHMPVENLKPNSR</sequence>
<evidence type="ECO:0000313" key="3">
    <source>
        <dbReference type="Proteomes" id="UP001469553"/>
    </source>
</evidence>
<feature type="compositionally biased region" description="Polar residues" evidence="1">
    <location>
        <begin position="27"/>
        <end position="38"/>
    </location>
</feature>
<comment type="caution">
    <text evidence="2">The sequence shown here is derived from an EMBL/GenBank/DDBJ whole genome shotgun (WGS) entry which is preliminary data.</text>
</comment>
<dbReference type="Proteomes" id="UP001469553">
    <property type="component" value="Unassembled WGS sequence"/>
</dbReference>
<dbReference type="EMBL" id="JAHRIP010047590">
    <property type="protein sequence ID" value="MEQ2298891.1"/>
    <property type="molecule type" value="Genomic_DNA"/>
</dbReference>
<name>A0ABV0YZT0_9TELE</name>
<reference evidence="2 3" key="1">
    <citation type="submission" date="2021-06" db="EMBL/GenBank/DDBJ databases">
        <authorList>
            <person name="Palmer J.M."/>
        </authorList>
    </citation>
    <scope>NUCLEOTIDE SEQUENCE [LARGE SCALE GENOMIC DNA]</scope>
    <source>
        <strain evidence="2 3">AS_MEX2019</strain>
        <tissue evidence="2">Muscle</tissue>
    </source>
</reference>
<keyword evidence="3" id="KW-1185">Reference proteome</keyword>
<evidence type="ECO:0008006" key="4">
    <source>
        <dbReference type="Google" id="ProtNLM"/>
    </source>
</evidence>
<evidence type="ECO:0000313" key="2">
    <source>
        <dbReference type="EMBL" id="MEQ2298891.1"/>
    </source>
</evidence>
<dbReference type="PANTHER" id="PTHR23197:SF8">
    <property type="entry name" value="FIBRONECTIN TYPE III DOMAIN-CONTAINING PROTEIN 1"/>
    <property type="match status" value="1"/>
</dbReference>
<proteinExistence type="predicted"/>
<evidence type="ECO:0000256" key="1">
    <source>
        <dbReference type="SAM" id="MobiDB-lite"/>
    </source>
</evidence>
<feature type="compositionally biased region" description="Low complexity" evidence="1">
    <location>
        <begin position="193"/>
        <end position="213"/>
    </location>
</feature>
<feature type="region of interest" description="Disordered" evidence="1">
    <location>
        <begin position="191"/>
        <end position="213"/>
    </location>
</feature>